<dbReference type="GO" id="GO:0005886">
    <property type="term" value="C:plasma membrane"/>
    <property type="evidence" value="ECO:0007669"/>
    <property type="project" value="UniProtKB-SubCell"/>
</dbReference>
<dbReference type="EMBL" id="UINC01019590">
    <property type="protein sequence ID" value="SVA83042.1"/>
    <property type="molecule type" value="Genomic_DNA"/>
</dbReference>
<evidence type="ECO:0000256" key="6">
    <source>
        <dbReference type="ARBA" id="ARBA00023315"/>
    </source>
</evidence>
<dbReference type="InterPro" id="IPR004960">
    <property type="entry name" value="LipA_acyltrans"/>
</dbReference>
<dbReference type="AlphaFoldDB" id="A0A381Z2A3"/>
<evidence type="ECO:0000256" key="2">
    <source>
        <dbReference type="ARBA" id="ARBA00022475"/>
    </source>
</evidence>
<dbReference type="PANTHER" id="PTHR30606:SF10">
    <property type="entry name" value="PHOSPHATIDYLINOSITOL MANNOSIDE ACYLTRANSFERASE"/>
    <property type="match status" value="1"/>
</dbReference>
<proteinExistence type="predicted"/>
<keyword evidence="3" id="KW-0997">Cell inner membrane</keyword>
<protein>
    <recommendedName>
        <fullName evidence="8">Lipid A biosynthesis acyltransferase</fullName>
    </recommendedName>
</protein>
<keyword evidence="2" id="KW-1003">Cell membrane</keyword>
<keyword evidence="4" id="KW-0808">Transferase</keyword>
<dbReference type="GO" id="GO:1901137">
    <property type="term" value="P:carbohydrate derivative biosynthetic process"/>
    <property type="evidence" value="ECO:0007669"/>
    <property type="project" value="UniProtKB-ARBA"/>
</dbReference>
<accession>A0A381Z2A3</accession>
<evidence type="ECO:0008006" key="8">
    <source>
        <dbReference type="Google" id="ProtNLM"/>
    </source>
</evidence>
<evidence type="ECO:0000313" key="7">
    <source>
        <dbReference type="EMBL" id="SVA83042.1"/>
    </source>
</evidence>
<evidence type="ECO:0000256" key="4">
    <source>
        <dbReference type="ARBA" id="ARBA00022679"/>
    </source>
</evidence>
<reference evidence="7" key="1">
    <citation type="submission" date="2018-05" db="EMBL/GenBank/DDBJ databases">
        <authorList>
            <person name="Lanie J.A."/>
            <person name="Ng W.-L."/>
            <person name="Kazmierczak K.M."/>
            <person name="Andrzejewski T.M."/>
            <person name="Davidsen T.M."/>
            <person name="Wayne K.J."/>
            <person name="Tettelin H."/>
            <person name="Glass J.I."/>
            <person name="Rusch D."/>
            <person name="Podicherti R."/>
            <person name="Tsui H.-C.T."/>
            <person name="Winkler M.E."/>
        </authorList>
    </citation>
    <scope>NUCLEOTIDE SEQUENCE</scope>
</reference>
<evidence type="ECO:0000256" key="3">
    <source>
        <dbReference type="ARBA" id="ARBA00022519"/>
    </source>
</evidence>
<dbReference type="PANTHER" id="PTHR30606">
    <property type="entry name" value="LIPID A BIOSYNTHESIS LAUROYL ACYLTRANSFERASE"/>
    <property type="match status" value="1"/>
</dbReference>
<comment type="subcellular location">
    <subcellularLocation>
        <location evidence="1">Cell inner membrane</location>
    </subcellularLocation>
</comment>
<dbReference type="GO" id="GO:0016746">
    <property type="term" value="F:acyltransferase activity"/>
    <property type="evidence" value="ECO:0007669"/>
    <property type="project" value="UniProtKB-KW"/>
</dbReference>
<keyword evidence="5" id="KW-0472">Membrane</keyword>
<dbReference type="Pfam" id="PF03279">
    <property type="entry name" value="Lip_A_acyltrans"/>
    <property type="match status" value="1"/>
</dbReference>
<evidence type="ECO:0000256" key="1">
    <source>
        <dbReference type="ARBA" id="ARBA00004533"/>
    </source>
</evidence>
<sequence>MLYYCLRICRKIVKINLEFAFPKLSSMERQKIARENYRWFARFCMDVLHMDAWKGRTSEMVYCQNPEILDQALSEKKGVLLISGHFGNWEMIPPALAEKGYKVVMYVGRQTNPLTNQLQNTARAGFGVETIDKGKRATLQMGRALAENKIIAMLVDQNDNKSDLFVNFFGKLASCSKGTAAFHLLRRSPVVLVTCPYVGNRLEINFQHIPFELTGEQEKDTLEVAQKITSALEKVIRQYPEQYFWMHRRWRARPPQDPEPIY</sequence>
<name>A0A381Z2A3_9ZZZZ</name>
<gene>
    <name evidence="7" type="ORF">METZ01_LOCUS135896</name>
</gene>
<organism evidence="7">
    <name type="scientific">marine metagenome</name>
    <dbReference type="NCBI Taxonomy" id="408172"/>
    <lineage>
        <taxon>unclassified sequences</taxon>
        <taxon>metagenomes</taxon>
        <taxon>ecological metagenomes</taxon>
    </lineage>
</organism>
<dbReference type="CDD" id="cd07984">
    <property type="entry name" value="LPLAT_LABLAT-like"/>
    <property type="match status" value="1"/>
</dbReference>
<dbReference type="GO" id="GO:0008610">
    <property type="term" value="P:lipid biosynthetic process"/>
    <property type="evidence" value="ECO:0007669"/>
    <property type="project" value="UniProtKB-ARBA"/>
</dbReference>
<keyword evidence="6" id="KW-0012">Acyltransferase</keyword>
<evidence type="ECO:0000256" key="5">
    <source>
        <dbReference type="ARBA" id="ARBA00023136"/>
    </source>
</evidence>